<dbReference type="InterPro" id="IPR002130">
    <property type="entry name" value="Cyclophilin-type_PPIase_dom"/>
</dbReference>
<comment type="subcellular location">
    <subcellularLocation>
        <location evidence="3 10">Nucleus</location>
    </subcellularLocation>
</comment>
<feature type="compositionally biased region" description="Polar residues" evidence="11">
    <location>
        <begin position="228"/>
        <end position="237"/>
    </location>
</feature>
<feature type="domain" description="RRM" evidence="13">
    <location>
        <begin position="146"/>
        <end position="224"/>
    </location>
</feature>
<dbReference type="PANTHER" id="PTHR45843:SF1">
    <property type="entry name" value="PEPTIDYL-PROLYL CIS-TRANS ISOMERASE-LIKE 4"/>
    <property type="match status" value="1"/>
</dbReference>
<comment type="similarity">
    <text evidence="4 10">Belongs to the cyclophilin-type PPIase family. PPIL4 subfamily.</text>
</comment>
<evidence type="ECO:0000259" key="12">
    <source>
        <dbReference type="PROSITE" id="PS50072"/>
    </source>
</evidence>
<comment type="catalytic activity">
    <reaction evidence="1 10">
        <text>[protein]-peptidylproline (omega=180) = [protein]-peptidylproline (omega=0)</text>
        <dbReference type="Rhea" id="RHEA:16237"/>
        <dbReference type="Rhea" id="RHEA-COMP:10747"/>
        <dbReference type="Rhea" id="RHEA-COMP:10748"/>
        <dbReference type="ChEBI" id="CHEBI:83833"/>
        <dbReference type="ChEBI" id="CHEBI:83834"/>
        <dbReference type="EC" id="5.2.1.8"/>
    </reaction>
</comment>
<evidence type="ECO:0000313" key="14">
    <source>
        <dbReference type="EMBL" id="KAA8908499.1"/>
    </source>
</evidence>
<dbReference type="GO" id="GO:0003755">
    <property type="term" value="F:peptidyl-prolyl cis-trans isomerase activity"/>
    <property type="evidence" value="ECO:0007669"/>
    <property type="project" value="UniProtKB-UniRule"/>
</dbReference>
<comment type="function">
    <text evidence="2 10">PPIases accelerate the folding of proteins. It catalyzes the cis-trans isomerization of proline imidic peptide bonds in oligopeptides.</text>
</comment>
<evidence type="ECO:0000256" key="5">
    <source>
        <dbReference type="ARBA" id="ARBA00022884"/>
    </source>
</evidence>
<organism evidence="14 15">
    <name type="scientific">Trichomonascus ciferrii</name>
    <dbReference type="NCBI Taxonomy" id="44093"/>
    <lineage>
        <taxon>Eukaryota</taxon>
        <taxon>Fungi</taxon>
        <taxon>Dikarya</taxon>
        <taxon>Ascomycota</taxon>
        <taxon>Saccharomycotina</taxon>
        <taxon>Dipodascomycetes</taxon>
        <taxon>Dipodascales</taxon>
        <taxon>Trichomonascaceae</taxon>
        <taxon>Trichomonascus</taxon>
        <taxon>Trichomonascus ciferrii complex</taxon>
    </lineage>
</organism>
<dbReference type="PROSITE" id="PS50072">
    <property type="entry name" value="CSA_PPIASE_2"/>
    <property type="match status" value="1"/>
</dbReference>
<dbReference type="PROSITE" id="PS50102">
    <property type="entry name" value="RRM"/>
    <property type="match status" value="1"/>
</dbReference>
<dbReference type="SUPFAM" id="SSF54928">
    <property type="entry name" value="RNA-binding domain, RBD"/>
    <property type="match status" value="1"/>
</dbReference>
<keyword evidence="15" id="KW-1185">Reference proteome</keyword>
<evidence type="ECO:0000256" key="1">
    <source>
        <dbReference type="ARBA" id="ARBA00000971"/>
    </source>
</evidence>
<dbReference type="Pfam" id="PF00160">
    <property type="entry name" value="Pro_isomerase"/>
    <property type="match status" value="1"/>
</dbReference>
<evidence type="ECO:0000256" key="9">
    <source>
        <dbReference type="PROSITE-ProRule" id="PRU00176"/>
    </source>
</evidence>
<dbReference type="GO" id="GO:0005634">
    <property type="term" value="C:nucleus"/>
    <property type="evidence" value="ECO:0007669"/>
    <property type="project" value="UniProtKB-SubCell"/>
</dbReference>
<evidence type="ECO:0000256" key="6">
    <source>
        <dbReference type="ARBA" id="ARBA00023110"/>
    </source>
</evidence>
<gene>
    <name evidence="14" type="ORF">TRICI_004761</name>
</gene>
<dbReference type="AlphaFoldDB" id="A0A642UZF7"/>
<dbReference type="VEuPathDB" id="FungiDB:TRICI_004761"/>
<dbReference type="Gene3D" id="2.40.100.10">
    <property type="entry name" value="Cyclophilin-like"/>
    <property type="match status" value="1"/>
</dbReference>
<evidence type="ECO:0000256" key="7">
    <source>
        <dbReference type="ARBA" id="ARBA00023235"/>
    </source>
</evidence>
<keyword evidence="8 10" id="KW-0539">Nucleus</keyword>
<sequence>MATVGEEGERFAASQFVVTLSEGLEEGLDEKLAVFGQVVEGHDTLDKINNAYCDQEGRPLKDIRIKHTYILEDPFEDPNGFVEPESSPDPTDEQLASVRIGEDEDINTQDDAGAEKRRMEQEARSQALTLEMVGDLPFAEVKPQENVLFVCKLNPITQDEDLELIFSRFGKILSCEIIRDKATGDSLQYAFIEFERKENCERAYFKMEGVLIDDSRIHVDFSQSVARLQKTRNSNNRTAHHTSRDRDRDYNRSRHDDRDRDYNHNRDRDRRDNDRDREKSDRDRDRRDRDRRDRHRDRHDRDRDRRHRNRDRDHRRREDRSDYKRRHRDDLKYRDRDDDYRSSSHRRHRSRSC</sequence>
<name>A0A642UZF7_9ASCO</name>
<evidence type="ECO:0000256" key="10">
    <source>
        <dbReference type="RuleBase" id="RU365081"/>
    </source>
</evidence>
<dbReference type="SUPFAM" id="SSF50891">
    <property type="entry name" value="Cyclophilin-like"/>
    <property type="match status" value="1"/>
</dbReference>
<evidence type="ECO:0000256" key="11">
    <source>
        <dbReference type="SAM" id="MobiDB-lite"/>
    </source>
</evidence>
<evidence type="ECO:0000256" key="3">
    <source>
        <dbReference type="ARBA" id="ARBA00004123"/>
    </source>
</evidence>
<proteinExistence type="inferred from homology"/>
<accession>A0A642UZF7</accession>
<dbReference type="PANTHER" id="PTHR45843">
    <property type="entry name" value="PEPTIDYL-PROLYL CIS-TRANS ISOMERASE-LIKE 4"/>
    <property type="match status" value="1"/>
</dbReference>
<dbReference type="Gene3D" id="3.30.70.330">
    <property type="match status" value="1"/>
</dbReference>
<evidence type="ECO:0000259" key="13">
    <source>
        <dbReference type="PROSITE" id="PS50102"/>
    </source>
</evidence>
<protein>
    <recommendedName>
        <fullName evidence="10">Peptidyl-prolyl cis-trans isomerase</fullName>
        <shortName evidence="10">PPIase</shortName>
        <ecNumber evidence="10">5.2.1.8</ecNumber>
    </recommendedName>
</protein>
<dbReference type="InterPro" id="IPR035979">
    <property type="entry name" value="RBD_domain_sf"/>
</dbReference>
<evidence type="ECO:0000313" key="15">
    <source>
        <dbReference type="Proteomes" id="UP000761534"/>
    </source>
</evidence>
<dbReference type="InterPro" id="IPR000504">
    <property type="entry name" value="RRM_dom"/>
</dbReference>
<dbReference type="FunFam" id="3.30.70.330:FF:000287">
    <property type="entry name" value="Peptidyl-prolyl cis-trans isomerase"/>
    <property type="match status" value="1"/>
</dbReference>
<keyword evidence="6 10" id="KW-0697">Rotamase</keyword>
<feature type="region of interest" description="Disordered" evidence="11">
    <location>
        <begin position="228"/>
        <end position="325"/>
    </location>
</feature>
<comment type="caution">
    <text evidence="14">The sequence shown here is derived from an EMBL/GenBank/DDBJ whole genome shotgun (WGS) entry which is preliminary data.</text>
</comment>
<keyword evidence="7 10" id="KW-0413">Isomerase</keyword>
<dbReference type="InterPro" id="IPR035542">
    <property type="entry name" value="CRIP"/>
</dbReference>
<evidence type="ECO:0000256" key="2">
    <source>
        <dbReference type="ARBA" id="ARBA00002388"/>
    </source>
</evidence>
<feature type="domain" description="PPIase cyclophilin-type" evidence="12">
    <location>
        <begin position="1"/>
        <end position="70"/>
    </location>
</feature>
<dbReference type="EMBL" id="SWFS01000362">
    <property type="protein sequence ID" value="KAA8908499.1"/>
    <property type="molecule type" value="Genomic_DNA"/>
</dbReference>
<feature type="compositionally biased region" description="Basic and acidic residues" evidence="11">
    <location>
        <begin position="113"/>
        <end position="123"/>
    </location>
</feature>
<evidence type="ECO:0000256" key="8">
    <source>
        <dbReference type="ARBA" id="ARBA00023242"/>
    </source>
</evidence>
<keyword evidence="5 9" id="KW-0694">RNA-binding</keyword>
<evidence type="ECO:0000256" key="4">
    <source>
        <dbReference type="ARBA" id="ARBA00010739"/>
    </source>
</evidence>
<feature type="compositionally biased region" description="Basic and acidic residues" evidence="11">
    <location>
        <begin position="242"/>
        <end position="291"/>
    </location>
</feature>
<dbReference type="CDD" id="cd12235">
    <property type="entry name" value="RRM_PPIL4"/>
    <property type="match status" value="1"/>
</dbReference>
<feature type="region of interest" description="Disordered" evidence="11">
    <location>
        <begin position="75"/>
        <end position="123"/>
    </location>
</feature>
<feature type="compositionally biased region" description="Basic and acidic residues" evidence="11">
    <location>
        <begin position="310"/>
        <end position="325"/>
    </location>
</feature>
<dbReference type="Pfam" id="PF00076">
    <property type="entry name" value="RRM_1"/>
    <property type="match status" value="1"/>
</dbReference>
<dbReference type="SMART" id="SM00360">
    <property type="entry name" value="RRM"/>
    <property type="match status" value="1"/>
</dbReference>
<dbReference type="EC" id="5.2.1.8" evidence="10"/>
<dbReference type="GO" id="GO:0003723">
    <property type="term" value="F:RNA binding"/>
    <property type="evidence" value="ECO:0007669"/>
    <property type="project" value="UniProtKB-UniRule"/>
</dbReference>
<reference evidence="14" key="1">
    <citation type="journal article" date="2019" name="G3 (Bethesda)">
        <title>Genome Assemblies of Two Rare Opportunistic Yeast Pathogens: Diutina rugosa (syn. Candida rugosa) and Trichomonascus ciferrii (syn. Candida ciferrii).</title>
        <authorList>
            <person name="Mixao V."/>
            <person name="Saus E."/>
            <person name="Hansen A.P."/>
            <person name="Lass-Florl C."/>
            <person name="Gabaldon T."/>
        </authorList>
    </citation>
    <scope>NUCLEOTIDE SEQUENCE</scope>
    <source>
        <strain evidence="14">CBS 4856</strain>
    </source>
</reference>
<dbReference type="Proteomes" id="UP000761534">
    <property type="component" value="Unassembled WGS sequence"/>
</dbReference>
<feature type="compositionally biased region" description="Basic residues" evidence="11">
    <location>
        <begin position="292"/>
        <end position="309"/>
    </location>
</feature>
<dbReference type="OrthoDB" id="4095020at2759"/>
<dbReference type="InterPro" id="IPR029000">
    <property type="entry name" value="Cyclophilin-like_dom_sf"/>
</dbReference>
<dbReference type="InterPro" id="IPR012677">
    <property type="entry name" value="Nucleotide-bd_a/b_plait_sf"/>
</dbReference>